<dbReference type="InterPro" id="IPR036047">
    <property type="entry name" value="F-box-like_dom_sf"/>
</dbReference>
<dbReference type="SUPFAM" id="SSF81383">
    <property type="entry name" value="F-box domain"/>
    <property type="match status" value="1"/>
</dbReference>
<dbReference type="HOGENOM" id="CLU_609711_0_0_1"/>
<dbReference type="OrthoDB" id="2757906at2759"/>
<evidence type="ECO:0008006" key="3">
    <source>
        <dbReference type="Google" id="ProtNLM"/>
    </source>
</evidence>
<dbReference type="AlphaFoldDB" id="M2R7J0"/>
<keyword evidence="2" id="KW-1185">Reference proteome</keyword>
<proteinExistence type="predicted"/>
<organism evidence="1 2">
    <name type="scientific">Ceriporiopsis subvermispora (strain B)</name>
    <name type="common">White-rot fungus</name>
    <name type="synonym">Gelatoporia subvermispora</name>
    <dbReference type="NCBI Taxonomy" id="914234"/>
    <lineage>
        <taxon>Eukaryota</taxon>
        <taxon>Fungi</taxon>
        <taxon>Dikarya</taxon>
        <taxon>Basidiomycota</taxon>
        <taxon>Agaricomycotina</taxon>
        <taxon>Agaricomycetes</taxon>
        <taxon>Polyporales</taxon>
        <taxon>Gelatoporiaceae</taxon>
        <taxon>Gelatoporia</taxon>
    </lineage>
</organism>
<sequence length="449" mass="51314">MGQSTSRVTYGVVPRELNDLTYRHTLNANLAQPDENALTSALSDRTSCLTEVHQSCGKQLPQELWEGIIDHLGSPLDRQSVLSCALVCRAWLPRSRFHLFNTVYLRTPRQIRRLEEVMDEGPHLKPLVTEISLCLDENATKSLFSLPDILSRLPQVKEVNIASFPLYPDGIMLMNKHEVLREPSRRWSRRMWQNATHTATIKRAVFGYCAITTTYSTISTLCICRVALYAFSDLAWVLCALPNLLNLTCSNVTWRVTEYDPLDLEAYRDNVLKRLLVLKLCFCTVDIGLGCLLKAVGTSLQTLLLSVNPAELNEARARYRLNLRRFRSLTSIFLSTWFYSPDSPSVWLPAVLESVTSNNIQFIELSFYCGISLARSQVLDLIPFRRLDEALLRPQLAHAERVSIFFIDDRLNRSYWWAQLAWRMPTLRKNSRISVEIASNPSAEPWAGF</sequence>
<name>M2R7J0_CERS8</name>
<dbReference type="Proteomes" id="UP000016930">
    <property type="component" value="Unassembled WGS sequence"/>
</dbReference>
<dbReference type="EMBL" id="KB445802">
    <property type="protein sequence ID" value="EMD34656.1"/>
    <property type="molecule type" value="Genomic_DNA"/>
</dbReference>
<gene>
    <name evidence="1" type="ORF">CERSUDRAFT_107279</name>
</gene>
<protein>
    <recommendedName>
        <fullName evidence="3">F-box domain-containing protein</fullName>
    </recommendedName>
</protein>
<reference evidence="1 2" key="1">
    <citation type="journal article" date="2012" name="Proc. Natl. Acad. Sci. U.S.A.">
        <title>Comparative genomics of Ceriporiopsis subvermispora and Phanerochaete chrysosporium provide insight into selective ligninolysis.</title>
        <authorList>
            <person name="Fernandez-Fueyo E."/>
            <person name="Ruiz-Duenas F.J."/>
            <person name="Ferreira P."/>
            <person name="Floudas D."/>
            <person name="Hibbett D.S."/>
            <person name="Canessa P."/>
            <person name="Larrondo L.F."/>
            <person name="James T.Y."/>
            <person name="Seelenfreund D."/>
            <person name="Lobos S."/>
            <person name="Polanco R."/>
            <person name="Tello M."/>
            <person name="Honda Y."/>
            <person name="Watanabe T."/>
            <person name="Watanabe T."/>
            <person name="Ryu J.S."/>
            <person name="Kubicek C.P."/>
            <person name="Schmoll M."/>
            <person name="Gaskell J."/>
            <person name="Hammel K.E."/>
            <person name="St John F.J."/>
            <person name="Vanden Wymelenberg A."/>
            <person name="Sabat G."/>
            <person name="Splinter BonDurant S."/>
            <person name="Syed K."/>
            <person name="Yadav J.S."/>
            <person name="Doddapaneni H."/>
            <person name="Subramanian V."/>
            <person name="Lavin J.L."/>
            <person name="Oguiza J.A."/>
            <person name="Perez G."/>
            <person name="Pisabarro A.G."/>
            <person name="Ramirez L."/>
            <person name="Santoyo F."/>
            <person name="Master E."/>
            <person name="Coutinho P.M."/>
            <person name="Henrissat B."/>
            <person name="Lombard V."/>
            <person name="Magnuson J.K."/>
            <person name="Kuees U."/>
            <person name="Hori C."/>
            <person name="Igarashi K."/>
            <person name="Samejima M."/>
            <person name="Held B.W."/>
            <person name="Barry K.W."/>
            <person name="LaButti K.M."/>
            <person name="Lapidus A."/>
            <person name="Lindquist E.A."/>
            <person name="Lucas S.M."/>
            <person name="Riley R."/>
            <person name="Salamov A.A."/>
            <person name="Hoffmeister D."/>
            <person name="Schwenk D."/>
            <person name="Hadar Y."/>
            <person name="Yarden O."/>
            <person name="de Vries R.P."/>
            <person name="Wiebenga A."/>
            <person name="Stenlid J."/>
            <person name="Eastwood D."/>
            <person name="Grigoriev I.V."/>
            <person name="Berka R.M."/>
            <person name="Blanchette R.A."/>
            <person name="Kersten P."/>
            <person name="Martinez A.T."/>
            <person name="Vicuna R."/>
            <person name="Cullen D."/>
        </authorList>
    </citation>
    <scope>NUCLEOTIDE SEQUENCE [LARGE SCALE GENOMIC DNA]</scope>
    <source>
        <strain evidence="1 2">B</strain>
    </source>
</reference>
<dbReference type="SUPFAM" id="SSF52047">
    <property type="entry name" value="RNI-like"/>
    <property type="match status" value="1"/>
</dbReference>
<accession>M2R7J0</accession>
<evidence type="ECO:0000313" key="1">
    <source>
        <dbReference type="EMBL" id="EMD34656.1"/>
    </source>
</evidence>
<evidence type="ECO:0000313" key="2">
    <source>
        <dbReference type="Proteomes" id="UP000016930"/>
    </source>
</evidence>